<feature type="transmembrane region" description="Helical" evidence="7">
    <location>
        <begin position="218"/>
        <end position="237"/>
    </location>
</feature>
<proteinExistence type="predicted"/>
<evidence type="ECO:0000256" key="6">
    <source>
        <dbReference type="SAM" id="MobiDB-lite"/>
    </source>
</evidence>
<feature type="transmembrane region" description="Helical" evidence="7">
    <location>
        <begin position="249"/>
        <end position="271"/>
    </location>
</feature>
<dbReference type="PANTHER" id="PTHR30213">
    <property type="entry name" value="INNER MEMBRANE PROTEIN YHJD"/>
    <property type="match status" value="1"/>
</dbReference>
<keyword evidence="9" id="KW-1185">Reference proteome</keyword>
<evidence type="ECO:0000313" key="8">
    <source>
        <dbReference type="EMBL" id="GEB52441.1"/>
    </source>
</evidence>
<keyword evidence="2" id="KW-1003">Cell membrane</keyword>
<protein>
    <submittedName>
        <fullName evidence="8">Membrane protein</fullName>
    </submittedName>
</protein>
<reference evidence="8 9" key="1">
    <citation type="submission" date="2019-06" db="EMBL/GenBank/DDBJ databases">
        <title>Whole genome shotgun sequence of Streptomyces cacaoi subsp. cacaoi NBRC 12748.</title>
        <authorList>
            <person name="Hosoyama A."/>
            <person name="Uohara A."/>
            <person name="Ohji S."/>
            <person name="Ichikawa N."/>
        </authorList>
    </citation>
    <scope>NUCLEOTIDE SEQUENCE [LARGE SCALE GENOMIC DNA]</scope>
    <source>
        <strain evidence="8 9">NBRC 12748</strain>
    </source>
</reference>
<feature type="transmembrane region" description="Helical" evidence="7">
    <location>
        <begin position="143"/>
        <end position="164"/>
    </location>
</feature>
<keyword evidence="3 7" id="KW-0812">Transmembrane</keyword>
<feature type="compositionally biased region" description="Low complexity" evidence="6">
    <location>
        <begin position="300"/>
        <end position="312"/>
    </location>
</feature>
<comment type="subcellular location">
    <subcellularLocation>
        <location evidence="1">Cell membrane</location>
        <topology evidence="1">Multi-pass membrane protein</topology>
    </subcellularLocation>
</comment>
<feature type="transmembrane region" description="Helical" evidence="7">
    <location>
        <begin position="38"/>
        <end position="64"/>
    </location>
</feature>
<dbReference type="PANTHER" id="PTHR30213:SF1">
    <property type="entry name" value="INNER MEMBRANE PROTEIN YHJD"/>
    <property type="match status" value="1"/>
</dbReference>
<dbReference type="EMBL" id="BJMM01000031">
    <property type="protein sequence ID" value="GEB52441.1"/>
    <property type="molecule type" value="Genomic_DNA"/>
</dbReference>
<evidence type="ECO:0000256" key="7">
    <source>
        <dbReference type="SAM" id="Phobius"/>
    </source>
</evidence>
<dbReference type="Proteomes" id="UP000319210">
    <property type="component" value="Unassembled WGS sequence"/>
</dbReference>
<feature type="transmembrane region" description="Helical" evidence="7">
    <location>
        <begin position="96"/>
        <end position="116"/>
    </location>
</feature>
<feature type="region of interest" description="Disordered" evidence="6">
    <location>
        <begin position="282"/>
        <end position="325"/>
    </location>
</feature>
<keyword evidence="5 7" id="KW-0472">Membrane</keyword>
<comment type="caution">
    <text evidence="8">The sequence shown here is derived from an EMBL/GenBank/DDBJ whole genome shotgun (WGS) entry which is preliminary data.</text>
</comment>
<accession>A0A4Y3R439</accession>
<evidence type="ECO:0000256" key="2">
    <source>
        <dbReference type="ARBA" id="ARBA00022475"/>
    </source>
</evidence>
<gene>
    <name evidence="8" type="ORF">SCA03_49920</name>
</gene>
<dbReference type="RefSeq" id="WP_030874292.1">
    <property type="nucleotide sequence ID" value="NZ_BJMM01000031.1"/>
</dbReference>
<dbReference type="OrthoDB" id="4127374at2"/>
<feature type="compositionally biased region" description="Basic and acidic residues" evidence="6">
    <location>
        <begin position="287"/>
        <end position="296"/>
    </location>
</feature>
<dbReference type="Pfam" id="PF03631">
    <property type="entry name" value="Virul_fac_BrkB"/>
    <property type="match status" value="1"/>
</dbReference>
<dbReference type="InterPro" id="IPR017039">
    <property type="entry name" value="Virul_fac_BrkB"/>
</dbReference>
<keyword evidence="4 7" id="KW-1133">Transmembrane helix</keyword>
<evidence type="ECO:0000256" key="4">
    <source>
        <dbReference type="ARBA" id="ARBA00022989"/>
    </source>
</evidence>
<evidence type="ECO:0000256" key="5">
    <source>
        <dbReference type="ARBA" id="ARBA00023136"/>
    </source>
</evidence>
<sequence>MEWLKGLPVVGPAVTWFLTTRVWRVYEHLTERKWSRLAASLTFTSFLALFPMIAVGAAAGAALLSADQMRRLQDTLAEQVPGISDQLELRSLVEHAGTVGLVAGALLLFTGVGWVGTLRETLRAVWDLEEDPGNVFLRMATDLVILLGLGLAGLVSFGGSAFALTAVRWTAEHLGLVEGGIGTVLLRVAGYAAGAAADFLLLWYVLTLLPRVRPPHRATLAAALQGAIGFEALKLLLGGYLQGVAAKNVYGAFGVPIALLIWISFMAKLLLWCAAWTATAPAPGGGQDERPVKELIGDDAGPAPEAASGGAPRTPPGPAAPEHRR</sequence>
<dbReference type="GO" id="GO:0005886">
    <property type="term" value="C:plasma membrane"/>
    <property type="evidence" value="ECO:0007669"/>
    <property type="project" value="UniProtKB-SubCell"/>
</dbReference>
<dbReference type="AlphaFoldDB" id="A0A4Y3R439"/>
<evidence type="ECO:0000256" key="1">
    <source>
        <dbReference type="ARBA" id="ARBA00004651"/>
    </source>
</evidence>
<evidence type="ECO:0000313" key="9">
    <source>
        <dbReference type="Proteomes" id="UP000319210"/>
    </source>
</evidence>
<name>A0A4Y3R439_STRCI</name>
<feature type="transmembrane region" description="Helical" evidence="7">
    <location>
        <begin position="184"/>
        <end position="206"/>
    </location>
</feature>
<evidence type="ECO:0000256" key="3">
    <source>
        <dbReference type="ARBA" id="ARBA00022692"/>
    </source>
</evidence>
<organism evidence="8 9">
    <name type="scientific">Streptomyces cacaoi</name>
    <dbReference type="NCBI Taxonomy" id="1898"/>
    <lineage>
        <taxon>Bacteria</taxon>
        <taxon>Bacillati</taxon>
        <taxon>Actinomycetota</taxon>
        <taxon>Actinomycetes</taxon>
        <taxon>Kitasatosporales</taxon>
        <taxon>Streptomycetaceae</taxon>
        <taxon>Streptomyces</taxon>
    </lineage>
</organism>